<reference evidence="4" key="1">
    <citation type="submission" date="2020-05" db="EMBL/GenBank/DDBJ databases">
        <title>Mycena genomes resolve the evolution of fungal bioluminescence.</title>
        <authorList>
            <person name="Tsai I.J."/>
        </authorList>
    </citation>
    <scope>NUCLEOTIDE SEQUENCE</scope>
    <source>
        <strain evidence="4">110903Hualien_Pintung</strain>
    </source>
</reference>
<proteinExistence type="predicted"/>
<evidence type="ECO:0000313" key="4">
    <source>
        <dbReference type="EMBL" id="KAF7318673.1"/>
    </source>
</evidence>
<feature type="transmembrane region" description="Helical" evidence="2">
    <location>
        <begin position="455"/>
        <end position="476"/>
    </location>
</feature>
<feature type="compositionally biased region" description="Acidic residues" evidence="1">
    <location>
        <begin position="600"/>
        <end position="616"/>
    </location>
</feature>
<protein>
    <submittedName>
        <fullName evidence="4">F-box domain-containing protein</fullName>
    </submittedName>
</protein>
<name>A0A8H6TH81_MYCCL</name>
<keyword evidence="2" id="KW-0472">Membrane</keyword>
<dbReference type="Proteomes" id="UP000613580">
    <property type="component" value="Unassembled WGS sequence"/>
</dbReference>
<accession>A0A8H6TH81</accession>
<dbReference type="AlphaFoldDB" id="A0A8H6TH81"/>
<dbReference type="Gene3D" id="3.80.10.10">
    <property type="entry name" value="Ribonuclease Inhibitor"/>
    <property type="match status" value="1"/>
</dbReference>
<feature type="domain" description="F-box" evidence="3">
    <location>
        <begin position="36"/>
        <end position="91"/>
    </location>
</feature>
<keyword evidence="2" id="KW-1133">Transmembrane helix</keyword>
<keyword evidence="5" id="KW-1185">Reference proteome</keyword>
<evidence type="ECO:0000256" key="1">
    <source>
        <dbReference type="SAM" id="MobiDB-lite"/>
    </source>
</evidence>
<feature type="region of interest" description="Disordered" evidence="1">
    <location>
        <begin position="592"/>
        <end position="616"/>
    </location>
</feature>
<dbReference type="SUPFAM" id="SSF52047">
    <property type="entry name" value="RNI-like"/>
    <property type="match status" value="1"/>
</dbReference>
<keyword evidence="2" id="KW-0812">Transmembrane</keyword>
<dbReference type="EMBL" id="JACAZE010000004">
    <property type="protein sequence ID" value="KAF7318673.1"/>
    <property type="molecule type" value="Genomic_DNA"/>
</dbReference>
<evidence type="ECO:0000256" key="2">
    <source>
        <dbReference type="SAM" id="Phobius"/>
    </source>
</evidence>
<dbReference type="InterPro" id="IPR032675">
    <property type="entry name" value="LRR_dom_sf"/>
</dbReference>
<dbReference type="OrthoDB" id="3235815at2759"/>
<dbReference type="PROSITE" id="PS50181">
    <property type="entry name" value="FBOX"/>
    <property type="match status" value="1"/>
</dbReference>
<gene>
    <name evidence="4" type="ORF">HMN09_00379000</name>
</gene>
<organism evidence="4 5">
    <name type="scientific">Mycena chlorophos</name>
    <name type="common">Agaric fungus</name>
    <name type="synonym">Agaricus chlorophos</name>
    <dbReference type="NCBI Taxonomy" id="658473"/>
    <lineage>
        <taxon>Eukaryota</taxon>
        <taxon>Fungi</taxon>
        <taxon>Dikarya</taxon>
        <taxon>Basidiomycota</taxon>
        <taxon>Agaricomycotina</taxon>
        <taxon>Agaricomycetes</taxon>
        <taxon>Agaricomycetidae</taxon>
        <taxon>Agaricales</taxon>
        <taxon>Marasmiineae</taxon>
        <taxon>Mycenaceae</taxon>
        <taxon>Mycena</taxon>
    </lineage>
</organism>
<comment type="caution">
    <text evidence="4">The sequence shown here is derived from an EMBL/GenBank/DDBJ whole genome shotgun (WGS) entry which is preliminary data.</text>
</comment>
<evidence type="ECO:0000313" key="5">
    <source>
        <dbReference type="Proteomes" id="UP000613580"/>
    </source>
</evidence>
<evidence type="ECO:0000259" key="3">
    <source>
        <dbReference type="PROSITE" id="PS50181"/>
    </source>
</evidence>
<dbReference type="InterPro" id="IPR001810">
    <property type="entry name" value="F-box_dom"/>
</dbReference>
<sequence>MGNASYNLPDTIREIDTRLEYLFGEISALQTKRNGLVPFFQLPNEVISQILAFYAGVSGISSFSLTWTKIMLVCRRFYEVAKAEHALWSYVDASDLSAKAHTSLRRQISNAGVCPLTMTMTVYRGSVFGAWVTSEYADRIVSLEVTGQSTHVYELIKSFVEHPLSMLRRLKLNHFREQELPEGVFMAFPDALLDGKLPCLRQLSLSKMSVSWSLLRDLETLSLSECADSSLTAEDMPNVGHVLRLIAASPDLHYLSLTPGDPVEPFIDIDNGPMSLPKLGYFLYHDQVEPSTVLFKALRLSPTATVELLPFGVVAGANIRDLLVPVRAYLRQATSPQRHAIVLSIHRNDEEVSASFLCTMVLLASDDTPHPHPLDSEREFTSRLTVNSHPRNEPSLRQIVTKFIHATRVDLLTHFDASAVRNISAASWRTLFLLLPALDSLRLTASEFRKEDDSMVVALTALCALVPTTLISTLYIRVLRTWRPLSQLDLQGEWVGPAARALYAYVRCRRKHWNAYAATSTSAPSPLALVDIDDQRSFLWSSLHRRLMERIWRKMDGMGVVKRDGNVWDPVEIRKRARQARAEMREEMVALGIELPDGTGTDDSEVATGSDDSDED</sequence>